<dbReference type="AlphaFoldDB" id="A0A9E2W7F0"/>
<dbReference type="Proteomes" id="UP000812270">
    <property type="component" value="Unassembled WGS sequence"/>
</dbReference>
<gene>
    <name evidence="1" type="ORF">KTO63_05270</name>
</gene>
<evidence type="ECO:0000313" key="2">
    <source>
        <dbReference type="Proteomes" id="UP000812270"/>
    </source>
</evidence>
<dbReference type="RefSeq" id="WP_217790180.1">
    <property type="nucleotide sequence ID" value="NZ_JAHSPG010000002.1"/>
</dbReference>
<organism evidence="1 2">
    <name type="scientific">Pinibacter aurantiacus</name>
    <dbReference type="NCBI Taxonomy" id="2851599"/>
    <lineage>
        <taxon>Bacteria</taxon>
        <taxon>Pseudomonadati</taxon>
        <taxon>Bacteroidota</taxon>
        <taxon>Chitinophagia</taxon>
        <taxon>Chitinophagales</taxon>
        <taxon>Chitinophagaceae</taxon>
        <taxon>Pinibacter</taxon>
    </lineage>
</organism>
<accession>A0A9E2W7F0</accession>
<dbReference type="InterPro" id="IPR026341">
    <property type="entry name" value="T9SS_type_B"/>
</dbReference>
<reference evidence="1" key="1">
    <citation type="submission" date="2021-06" db="EMBL/GenBank/DDBJ databases">
        <authorList>
            <person name="Huq M.A."/>
        </authorList>
    </citation>
    <scope>NUCLEOTIDE SEQUENCE</scope>
    <source>
        <strain evidence="1">MAH-26</strain>
    </source>
</reference>
<keyword evidence="2" id="KW-1185">Reference proteome</keyword>
<sequence length="167" mass="18556">MNRLIHPILLLFSCLLLSYGGISQSIVNSTGNSLQTATVSIEYSIGEIGITTLSSTQNFATQGLLQPIIIHFKDCNLFQFIPNAFTPNNDNRNDFFGVKNWPEATDFELSVYNRAGQLVFKTNNILECWDGNYHGMQQPAGTYVYIISANTAQCGRVINKGTVILIR</sequence>
<dbReference type="NCBIfam" id="TIGR04131">
    <property type="entry name" value="Bac_Flav_CTERM"/>
    <property type="match status" value="1"/>
</dbReference>
<dbReference type="EMBL" id="JAHSPG010000002">
    <property type="protein sequence ID" value="MBV4356551.1"/>
    <property type="molecule type" value="Genomic_DNA"/>
</dbReference>
<dbReference type="Pfam" id="PF13585">
    <property type="entry name" value="CHU_C"/>
    <property type="match status" value="1"/>
</dbReference>
<proteinExistence type="predicted"/>
<evidence type="ECO:0000313" key="1">
    <source>
        <dbReference type="EMBL" id="MBV4356551.1"/>
    </source>
</evidence>
<comment type="caution">
    <text evidence="1">The sequence shown here is derived from an EMBL/GenBank/DDBJ whole genome shotgun (WGS) entry which is preliminary data.</text>
</comment>
<protein>
    <submittedName>
        <fullName evidence="1">Gliding motility-associated C-terminal domain-containing protein</fullName>
    </submittedName>
</protein>
<name>A0A9E2W7F0_9BACT</name>